<keyword evidence="5" id="KW-1185">Reference proteome</keyword>
<accession>A0A7W3PHS4</accession>
<dbReference type="SMART" id="SM00530">
    <property type="entry name" value="HTH_XRE"/>
    <property type="match status" value="1"/>
</dbReference>
<dbReference type="RefSeq" id="WP_146852985.1">
    <property type="nucleotide sequence ID" value="NZ_BAAAHR010000002.1"/>
</dbReference>
<reference evidence="3 5" key="1">
    <citation type="submission" date="2019-07" db="EMBL/GenBank/DDBJ databases">
        <title>Whole genome shotgun sequence of Frigoribacterium faeni NBRC 103066.</title>
        <authorList>
            <person name="Hosoyama A."/>
            <person name="Uohara A."/>
            <person name="Ohji S."/>
            <person name="Ichikawa N."/>
        </authorList>
    </citation>
    <scope>NUCLEOTIDE SEQUENCE [LARGE SCALE GENOMIC DNA]</scope>
    <source>
        <strain evidence="3 5">NBRC 103066</strain>
    </source>
</reference>
<reference evidence="4 6" key="2">
    <citation type="submission" date="2020-07" db="EMBL/GenBank/DDBJ databases">
        <title>Sequencing the genomes of 1000 actinobacteria strains.</title>
        <authorList>
            <person name="Klenk H.-P."/>
        </authorList>
    </citation>
    <scope>NUCLEOTIDE SEQUENCE [LARGE SCALE GENOMIC DNA]</scope>
    <source>
        <strain evidence="4 6">DSM 10309</strain>
    </source>
</reference>
<dbReference type="SUPFAM" id="SSF47413">
    <property type="entry name" value="lambda repressor-like DNA-binding domains"/>
    <property type="match status" value="1"/>
</dbReference>
<proteinExistence type="predicted"/>
<feature type="region of interest" description="Disordered" evidence="1">
    <location>
        <begin position="91"/>
        <end position="115"/>
    </location>
</feature>
<dbReference type="OrthoDB" id="6637137at2"/>
<dbReference type="AlphaFoldDB" id="A0A7W3PHS4"/>
<dbReference type="CDD" id="cd00093">
    <property type="entry name" value="HTH_XRE"/>
    <property type="match status" value="1"/>
</dbReference>
<evidence type="ECO:0000313" key="6">
    <source>
        <dbReference type="Proteomes" id="UP000522688"/>
    </source>
</evidence>
<dbReference type="Proteomes" id="UP000522688">
    <property type="component" value="Unassembled WGS sequence"/>
</dbReference>
<name>A0A7W3PHS4_9MICO</name>
<dbReference type="PROSITE" id="PS50943">
    <property type="entry name" value="HTH_CROC1"/>
    <property type="match status" value="1"/>
</dbReference>
<dbReference type="InterPro" id="IPR025804">
    <property type="entry name" value="Pox/kineto_cap_MeTfrase"/>
</dbReference>
<dbReference type="Pfam" id="PF13560">
    <property type="entry name" value="HTH_31"/>
    <property type="match status" value="1"/>
</dbReference>
<comment type="caution">
    <text evidence="4">The sequence shown here is derived from an EMBL/GenBank/DDBJ whole genome shotgun (WGS) entry which is preliminary data.</text>
</comment>
<evidence type="ECO:0000313" key="4">
    <source>
        <dbReference type="EMBL" id="MBA8812625.1"/>
    </source>
</evidence>
<dbReference type="EMBL" id="BJUV01000004">
    <property type="protein sequence ID" value="GEK82362.1"/>
    <property type="molecule type" value="Genomic_DNA"/>
</dbReference>
<evidence type="ECO:0000313" key="3">
    <source>
        <dbReference type="EMBL" id="GEK82362.1"/>
    </source>
</evidence>
<dbReference type="GO" id="GO:0003677">
    <property type="term" value="F:DNA binding"/>
    <property type="evidence" value="ECO:0007669"/>
    <property type="project" value="InterPro"/>
</dbReference>
<organism evidence="4 6">
    <name type="scientific">Frigoribacterium faeni</name>
    <dbReference type="NCBI Taxonomy" id="145483"/>
    <lineage>
        <taxon>Bacteria</taxon>
        <taxon>Bacillati</taxon>
        <taxon>Actinomycetota</taxon>
        <taxon>Actinomycetes</taxon>
        <taxon>Micrococcales</taxon>
        <taxon>Microbacteriaceae</taxon>
        <taxon>Frigoribacterium</taxon>
    </lineage>
</organism>
<dbReference type="Gene3D" id="1.10.260.40">
    <property type="entry name" value="lambda repressor-like DNA-binding domains"/>
    <property type="match status" value="1"/>
</dbReference>
<sequence>MSTSAGDGPRRSTDEWEAMIGERIRSRRLDVGIGQVDLARLADVSTSTLQNLENGRGSTLRTFVRVLRALDADDALDAVVPASAVSPIDVLRSTSREPRRRVYRPRTPPADEVPR</sequence>
<evidence type="ECO:0000256" key="1">
    <source>
        <dbReference type="SAM" id="MobiDB-lite"/>
    </source>
</evidence>
<gene>
    <name evidence="4" type="ORF">FB463_000849</name>
    <name evidence="3" type="ORF">FFA01_06710</name>
</gene>
<dbReference type="InterPro" id="IPR010982">
    <property type="entry name" value="Lambda_DNA-bd_dom_sf"/>
</dbReference>
<evidence type="ECO:0000313" key="5">
    <source>
        <dbReference type="Proteomes" id="UP000321154"/>
    </source>
</evidence>
<protein>
    <submittedName>
        <fullName evidence="4">Transcriptional regulator with XRE-family HTH domain</fullName>
    </submittedName>
</protein>
<dbReference type="Proteomes" id="UP000321154">
    <property type="component" value="Unassembled WGS sequence"/>
</dbReference>
<dbReference type="GO" id="GO:0004483">
    <property type="term" value="F:methyltransferase cap1 activity"/>
    <property type="evidence" value="ECO:0007669"/>
    <property type="project" value="InterPro"/>
</dbReference>
<dbReference type="GO" id="GO:0006370">
    <property type="term" value="P:7-methylguanosine mRNA capping"/>
    <property type="evidence" value="ECO:0007669"/>
    <property type="project" value="InterPro"/>
</dbReference>
<dbReference type="PROSITE" id="PS51612">
    <property type="entry name" value="SAM_MT_2O_PK"/>
    <property type="match status" value="1"/>
</dbReference>
<dbReference type="EMBL" id="JACGWW010000001">
    <property type="protein sequence ID" value="MBA8812625.1"/>
    <property type="molecule type" value="Genomic_DNA"/>
</dbReference>
<dbReference type="InterPro" id="IPR001387">
    <property type="entry name" value="Cro/C1-type_HTH"/>
</dbReference>
<feature type="domain" description="HTH cro/C1-type" evidence="2">
    <location>
        <begin position="24"/>
        <end position="76"/>
    </location>
</feature>
<evidence type="ECO:0000259" key="2">
    <source>
        <dbReference type="PROSITE" id="PS50943"/>
    </source>
</evidence>